<keyword evidence="18" id="KW-1185">Reference proteome</keyword>
<evidence type="ECO:0000256" key="8">
    <source>
        <dbReference type="ARBA" id="ARBA00022801"/>
    </source>
</evidence>
<keyword evidence="11 14" id="KW-1133">Transmembrane helix</keyword>
<dbReference type="GO" id="GO:0009002">
    <property type="term" value="F:serine-type D-Ala-D-Ala carboxypeptidase activity"/>
    <property type="evidence" value="ECO:0007669"/>
    <property type="project" value="UniProtKB-UniRule"/>
</dbReference>
<comment type="function">
    <text evidence="14">Catalyzes cross-linking of the peptidoglycan cell wall.</text>
</comment>
<feature type="domain" description="Penicillin-binding protein transpeptidase" evidence="15">
    <location>
        <begin position="271"/>
        <end position="610"/>
    </location>
</feature>
<keyword evidence="14" id="KW-0479">Metal-binding</keyword>
<dbReference type="PANTHER" id="PTHR30627">
    <property type="entry name" value="PEPTIDOGLYCAN D,D-TRANSPEPTIDASE"/>
    <property type="match status" value="1"/>
</dbReference>
<dbReference type="NCBIfam" id="TIGR03423">
    <property type="entry name" value="pbp2_mrdA"/>
    <property type="match status" value="1"/>
</dbReference>
<keyword evidence="6 14" id="KW-0645">Protease</keyword>
<keyword evidence="7 14" id="KW-0812">Transmembrane</keyword>
<evidence type="ECO:0000256" key="5">
    <source>
        <dbReference type="ARBA" id="ARBA00022645"/>
    </source>
</evidence>
<accession>A0A6F8VI86</accession>
<feature type="binding site" evidence="14">
    <location>
        <position position="388"/>
    </location>
    <ligand>
        <name>Zn(2+)</name>
        <dbReference type="ChEBI" id="CHEBI:29105"/>
    </ligand>
</feature>
<keyword evidence="3 14" id="KW-1003">Cell membrane</keyword>
<feature type="binding site" evidence="14">
    <location>
        <position position="369"/>
    </location>
    <ligand>
        <name>Zn(2+)</name>
        <dbReference type="ChEBI" id="CHEBI:29105"/>
    </ligand>
</feature>
<feature type="binding site" evidence="14">
    <location>
        <position position="354"/>
    </location>
    <ligand>
        <name>Zn(2+)</name>
        <dbReference type="ChEBI" id="CHEBI:29105"/>
    </ligand>
</feature>
<keyword evidence="13 14" id="KW-0961">Cell wall biogenesis/degradation</keyword>
<gene>
    <name evidence="14 17" type="primary">mrdA</name>
    <name evidence="17" type="ORF">SKTS_35380</name>
</gene>
<keyword evidence="14" id="KW-0862">Zinc</keyword>
<dbReference type="Pfam" id="PF00905">
    <property type="entry name" value="Transpeptidase"/>
    <property type="match status" value="1"/>
</dbReference>
<dbReference type="GO" id="GO:0008658">
    <property type="term" value="F:penicillin binding"/>
    <property type="evidence" value="ECO:0007669"/>
    <property type="project" value="InterPro"/>
</dbReference>
<dbReference type="Gene3D" id="3.90.1310.10">
    <property type="entry name" value="Penicillin-binding protein 2a (Domain 2)"/>
    <property type="match status" value="1"/>
</dbReference>
<dbReference type="InterPro" id="IPR017790">
    <property type="entry name" value="Penicillin-binding_protein_2"/>
</dbReference>
<keyword evidence="5 14" id="KW-0121">Carboxypeptidase</keyword>
<evidence type="ECO:0000259" key="15">
    <source>
        <dbReference type="Pfam" id="PF00905"/>
    </source>
</evidence>
<protein>
    <recommendedName>
        <fullName evidence="14">Peptidoglycan D,D-transpeptidase MrdA</fullName>
        <ecNumber evidence="14">3.4.16.4</ecNumber>
    </recommendedName>
    <alternativeName>
        <fullName evidence="14">Penicillin-binding protein 2</fullName>
        <shortName evidence="14">PBP-2</shortName>
    </alternativeName>
</protein>
<comment type="pathway">
    <text evidence="14">Cell wall biogenesis; peptidoglycan biosynthesis.</text>
</comment>
<sequence length="633" mass="69908">MKFGTEIRNHKRELYYFRLRLALSAAFVLFAFSLLGARLFYLQVMQHDHYQTLAENNRISIVPIVPNRGLILDRNGVPLANNYSAYTLEITPSKVDDLDATINSLAGIIDITSRDRKRFKKLLEESKNFETLPIRSHLTEVEVAKFAVNRYRFPGVEIKARLFRHYPHMETFSHVVGHIGRISEKDMERLDEEDVLSNYRGTDHIGKLGLEQSYEQQLHGVTGFEQVETDAGGRAVRTLARTPPTSGNTLYLSIDSKLQQIAVKAFGQFRGALVAIEPKSGEVLAFVSQPGFDPNLFVDGIDAANWDAYNNSPDKPLNNRALRGQYPPGSTFKPFMALAGLELGKRTPSYTISDPGFYTLPGSSHRYRDWKVGGHGSVDLRKSIVISCDTYYYGLAVDLGIDNITNFMSHFGFGRKSGIDIEGEQSGVLPSQAWKMKRFRQKWYTGDTVSVGIGQGYNLATPLQLAVATAALANNGQVMRPHLVHSVQDSKTGQIRVLAPEARDTWPLKPENLDLVKAAMVDVTLPGGTASRAGAGAEYSIAGKTGTAQVVAIKQGQKYIESQVAERNRDHALFIAFAPADKPRIAVAVLVENGGHGGSTAAPIARMVMDYYLLGKVPKEQLAPDAAEEPEHD</sequence>
<evidence type="ECO:0000256" key="6">
    <source>
        <dbReference type="ARBA" id="ARBA00022670"/>
    </source>
</evidence>
<evidence type="ECO:0000313" key="17">
    <source>
        <dbReference type="EMBL" id="BCB28652.1"/>
    </source>
</evidence>
<dbReference type="InterPro" id="IPR001460">
    <property type="entry name" value="PCN-bd_Tpept"/>
</dbReference>
<dbReference type="InterPro" id="IPR012338">
    <property type="entry name" value="Beta-lactam/transpept-like"/>
</dbReference>
<evidence type="ECO:0000259" key="16">
    <source>
        <dbReference type="Pfam" id="PF03717"/>
    </source>
</evidence>
<dbReference type="Gene3D" id="3.40.710.10">
    <property type="entry name" value="DD-peptidase/beta-lactamase superfamily"/>
    <property type="match status" value="1"/>
</dbReference>
<evidence type="ECO:0000313" key="18">
    <source>
        <dbReference type="Proteomes" id="UP000502260"/>
    </source>
</evidence>
<evidence type="ECO:0000256" key="1">
    <source>
        <dbReference type="ARBA" id="ARBA00004167"/>
    </source>
</evidence>
<evidence type="ECO:0000256" key="13">
    <source>
        <dbReference type="ARBA" id="ARBA00023316"/>
    </source>
</evidence>
<dbReference type="Gene3D" id="3.30.1390.30">
    <property type="entry name" value="Penicillin-binding protein 2a, domain 3"/>
    <property type="match status" value="1"/>
</dbReference>
<dbReference type="InterPro" id="IPR005311">
    <property type="entry name" value="PBP_dimer"/>
</dbReference>
<keyword evidence="8 14" id="KW-0378">Hydrolase</keyword>
<dbReference type="Proteomes" id="UP000502260">
    <property type="component" value="Chromosome"/>
</dbReference>
<reference evidence="18" key="1">
    <citation type="submission" date="2020-03" db="EMBL/GenBank/DDBJ databases">
        <title>Complete genome sequence of sulfur-oxidizing bacterium skT11.</title>
        <authorList>
            <person name="Kanda M."/>
            <person name="Kojima H."/>
            <person name="Fukui M."/>
        </authorList>
    </citation>
    <scope>NUCLEOTIDE SEQUENCE [LARGE SCALE GENOMIC DNA]</scope>
    <source>
        <strain evidence="18">skT11</strain>
    </source>
</reference>
<keyword evidence="4 14" id="KW-0997">Cell inner membrane</keyword>
<evidence type="ECO:0000256" key="2">
    <source>
        <dbReference type="ARBA" id="ARBA00004236"/>
    </source>
</evidence>
<dbReference type="EC" id="3.4.16.4" evidence="14"/>
<feature type="transmembrane region" description="Helical" evidence="14">
    <location>
        <begin position="21"/>
        <end position="41"/>
    </location>
</feature>
<dbReference type="Pfam" id="PF03717">
    <property type="entry name" value="PBP_dimer"/>
    <property type="match status" value="1"/>
</dbReference>
<evidence type="ECO:0000256" key="4">
    <source>
        <dbReference type="ARBA" id="ARBA00022519"/>
    </source>
</evidence>
<dbReference type="InterPro" id="IPR036138">
    <property type="entry name" value="PBP_dimer_sf"/>
</dbReference>
<dbReference type="GO" id="GO:0008360">
    <property type="term" value="P:regulation of cell shape"/>
    <property type="evidence" value="ECO:0007669"/>
    <property type="project" value="UniProtKB-KW"/>
</dbReference>
<feature type="active site" description="Acyl-ester intermediate" evidence="14">
    <location>
        <position position="330"/>
    </location>
</feature>
<evidence type="ECO:0000256" key="10">
    <source>
        <dbReference type="ARBA" id="ARBA00022984"/>
    </source>
</evidence>
<evidence type="ECO:0000256" key="9">
    <source>
        <dbReference type="ARBA" id="ARBA00022960"/>
    </source>
</evidence>
<dbReference type="GO" id="GO:0071555">
    <property type="term" value="P:cell wall organization"/>
    <property type="evidence" value="ECO:0007669"/>
    <property type="project" value="UniProtKB-KW"/>
</dbReference>
<dbReference type="UniPathway" id="UPA00219"/>
<dbReference type="EMBL" id="AP022853">
    <property type="protein sequence ID" value="BCB28652.1"/>
    <property type="molecule type" value="Genomic_DNA"/>
</dbReference>
<feature type="binding site" evidence="14">
    <location>
        <position position="375"/>
    </location>
    <ligand>
        <name>Zn(2+)</name>
        <dbReference type="ChEBI" id="CHEBI:29105"/>
    </ligand>
</feature>
<comment type="subcellular location">
    <subcellularLocation>
        <location evidence="14">Cell inner membrane</location>
        <topology evidence="14">Single-pass membrane protein</topology>
    </subcellularLocation>
    <subcellularLocation>
        <location evidence="2">Cell membrane</location>
    </subcellularLocation>
    <subcellularLocation>
        <location evidence="1">Membrane</location>
        <topology evidence="1">Single-pass membrane protein</topology>
    </subcellularLocation>
</comment>
<dbReference type="GO" id="GO:0008270">
    <property type="term" value="F:zinc ion binding"/>
    <property type="evidence" value="ECO:0007669"/>
    <property type="project" value="UniProtKB-UniRule"/>
</dbReference>
<keyword evidence="12 14" id="KW-0472">Membrane</keyword>
<comment type="similarity">
    <text evidence="14">Belongs to the transpeptidase family. MrdA subfamily.</text>
</comment>
<proteinExistence type="inferred from homology"/>
<comment type="cofactor">
    <cofactor evidence="14">
        <name>Zn(2+)</name>
        <dbReference type="ChEBI" id="CHEBI:29105"/>
    </cofactor>
    <text evidence="14">Binds one Zn(2+) ion per subunit.</text>
</comment>
<comment type="catalytic activity">
    <reaction evidence="14">
        <text>Preferential cleavage: (Ac)2-L-Lys-D-Ala-|-D-Ala. Also transpeptidation of peptidyl-alanyl moieties that are N-acyl substituents of D-alanine.</text>
        <dbReference type="EC" id="3.4.16.4"/>
    </reaction>
</comment>
<evidence type="ECO:0000256" key="12">
    <source>
        <dbReference type="ARBA" id="ARBA00023136"/>
    </source>
</evidence>
<keyword evidence="10 14" id="KW-0573">Peptidoglycan synthesis</keyword>
<dbReference type="GO" id="GO:0005886">
    <property type="term" value="C:plasma membrane"/>
    <property type="evidence" value="ECO:0007669"/>
    <property type="project" value="UniProtKB-SubCell"/>
</dbReference>
<evidence type="ECO:0000256" key="11">
    <source>
        <dbReference type="ARBA" id="ARBA00022989"/>
    </source>
</evidence>
<organism evidence="17 18">
    <name type="scientific">Sulfurimicrobium lacus</name>
    <dbReference type="NCBI Taxonomy" id="2715678"/>
    <lineage>
        <taxon>Bacteria</taxon>
        <taxon>Pseudomonadati</taxon>
        <taxon>Pseudomonadota</taxon>
        <taxon>Betaproteobacteria</taxon>
        <taxon>Nitrosomonadales</taxon>
        <taxon>Sulfuricellaceae</taxon>
        <taxon>Sulfurimicrobium</taxon>
    </lineage>
</organism>
<dbReference type="PANTHER" id="PTHR30627:SF2">
    <property type="entry name" value="PEPTIDOGLYCAN D,D-TRANSPEPTIDASE MRDA"/>
    <property type="match status" value="1"/>
</dbReference>
<evidence type="ECO:0000256" key="7">
    <source>
        <dbReference type="ARBA" id="ARBA00022692"/>
    </source>
</evidence>
<dbReference type="RefSeq" id="WP_173068399.1">
    <property type="nucleotide sequence ID" value="NZ_AP022853.1"/>
</dbReference>
<dbReference type="GO" id="GO:0071972">
    <property type="term" value="F:peptidoglycan L,D-transpeptidase activity"/>
    <property type="evidence" value="ECO:0007669"/>
    <property type="project" value="TreeGrafter"/>
</dbReference>
<feature type="domain" description="Penicillin-binding protein dimerisation" evidence="16">
    <location>
        <begin position="64"/>
        <end position="239"/>
    </location>
</feature>
<dbReference type="GO" id="GO:0006508">
    <property type="term" value="P:proteolysis"/>
    <property type="evidence" value="ECO:0007669"/>
    <property type="project" value="UniProtKB-KW"/>
</dbReference>
<dbReference type="InterPro" id="IPR050515">
    <property type="entry name" value="Beta-lactam/transpept"/>
</dbReference>
<dbReference type="AlphaFoldDB" id="A0A6F8VI86"/>
<keyword evidence="9 14" id="KW-0133">Cell shape</keyword>
<evidence type="ECO:0000256" key="14">
    <source>
        <dbReference type="HAMAP-Rule" id="MF_02081"/>
    </source>
</evidence>
<name>A0A6F8VI86_9PROT</name>
<dbReference type="SUPFAM" id="SSF56601">
    <property type="entry name" value="beta-lactamase/transpeptidase-like"/>
    <property type="match status" value="1"/>
</dbReference>
<dbReference type="FunFam" id="3.40.710.10:FF:000024">
    <property type="entry name" value="Penicillin-binding protein 2"/>
    <property type="match status" value="1"/>
</dbReference>
<dbReference type="KEGG" id="slac:SKTS_35380"/>
<evidence type="ECO:0000256" key="3">
    <source>
        <dbReference type="ARBA" id="ARBA00022475"/>
    </source>
</evidence>
<dbReference type="HAMAP" id="MF_02081">
    <property type="entry name" value="MrdA_transpept"/>
    <property type="match status" value="1"/>
</dbReference>
<dbReference type="SUPFAM" id="SSF56519">
    <property type="entry name" value="Penicillin binding protein dimerisation domain"/>
    <property type="match status" value="1"/>
</dbReference>
<dbReference type="GO" id="GO:0009252">
    <property type="term" value="P:peptidoglycan biosynthetic process"/>
    <property type="evidence" value="ECO:0007669"/>
    <property type="project" value="UniProtKB-UniRule"/>
</dbReference>